<organism evidence="2 3">
    <name type="scientific">Mesorhabditis spiculigera</name>
    <dbReference type="NCBI Taxonomy" id="96644"/>
    <lineage>
        <taxon>Eukaryota</taxon>
        <taxon>Metazoa</taxon>
        <taxon>Ecdysozoa</taxon>
        <taxon>Nematoda</taxon>
        <taxon>Chromadorea</taxon>
        <taxon>Rhabditida</taxon>
        <taxon>Rhabditina</taxon>
        <taxon>Rhabditomorpha</taxon>
        <taxon>Rhabditoidea</taxon>
        <taxon>Rhabditidae</taxon>
        <taxon>Mesorhabditinae</taxon>
        <taxon>Mesorhabditis</taxon>
    </lineage>
</organism>
<comment type="caution">
    <text evidence="2">The sequence shown here is derived from an EMBL/GenBank/DDBJ whole genome shotgun (WGS) entry which is preliminary data.</text>
</comment>
<dbReference type="Proteomes" id="UP001177023">
    <property type="component" value="Unassembled WGS sequence"/>
</dbReference>
<dbReference type="EMBL" id="CATQJA010000687">
    <property type="protein sequence ID" value="CAJ0563151.1"/>
    <property type="molecule type" value="Genomic_DNA"/>
</dbReference>
<proteinExistence type="predicted"/>
<keyword evidence="1" id="KW-0812">Transmembrane</keyword>
<keyword evidence="1" id="KW-0472">Membrane</keyword>
<dbReference type="AlphaFoldDB" id="A0AA36C878"/>
<keyword evidence="1" id="KW-1133">Transmembrane helix</keyword>
<feature type="non-terminal residue" evidence="2">
    <location>
        <position position="1"/>
    </location>
</feature>
<sequence length="150" mass="17324">MTVKNLTILEWLSLARPPGIILHHLICIIYVSRRKTVSPIVKVVLVIFLLDLGNLIPGTIHNLMAEFNEQEMFPPFLVSVCVFTQSLRWYGIMVLVCYIAFLHLWSIYDITRFRRIPAKTFNLSLTALMLLSTAQAYPRRDTLRGRSNPH</sequence>
<feature type="transmembrane region" description="Helical" evidence="1">
    <location>
        <begin position="87"/>
        <end position="108"/>
    </location>
</feature>
<reference evidence="2" key="1">
    <citation type="submission" date="2023-06" db="EMBL/GenBank/DDBJ databases">
        <authorList>
            <person name="Delattre M."/>
        </authorList>
    </citation>
    <scope>NUCLEOTIDE SEQUENCE</scope>
    <source>
        <strain evidence="2">AF72</strain>
    </source>
</reference>
<name>A0AA36C878_9BILA</name>
<protein>
    <submittedName>
        <fullName evidence="2">Uncharacterized protein</fullName>
    </submittedName>
</protein>
<feature type="transmembrane region" description="Helical" evidence="1">
    <location>
        <begin position="120"/>
        <end position="137"/>
    </location>
</feature>
<evidence type="ECO:0000313" key="3">
    <source>
        <dbReference type="Proteomes" id="UP001177023"/>
    </source>
</evidence>
<gene>
    <name evidence="2" type="ORF">MSPICULIGERA_LOCUS2348</name>
</gene>
<feature type="transmembrane region" description="Helical" evidence="1">
    <location>
        <begin position="43"/>
        <end position="67"/>
    </location>
</feature>
<evidence type="ECO:0000256" key="1">
    <source>
        <dbReference type="SAM" id="Phobius"/>
    </source>
</evidence>
<accession>A0AA36C878</accession>
<evidence type="ECO:0000313" key="2">
    <source>
        <dbReference type="EMBL" id="CAJ0563151.1"/>
    </source>
</evidence>
<keyword evidence="3" id="KW-1185">Reference proteome</keyword>